<gene>
    <name evidence="2" type="ORF">BWI75_21990</name>
</gene>
<evidence type="ECO:0000259" key="1">
    <source>
        <dbReference type="Pfam" id="PF05685"/>
    </source>
</evidence>
<keyword evidence="3" id="KW-1185">Reference proteome</keyword>
<dbReference type="InterPro" id="IPR011335">
    <property type="entry name" value="Restrct_endonuc-II-like"/>
</dbReference>
<dbReference type="OrthoDB" id="530973at2"/>
<feature type="domain" description="Putative restriction endonuclease" evidence="1">
    <location>
        <begin position="36"/>
        <end position="188"/>
    </location>
</feature>
<protein>
    <recommendedName>
        <fullName evidence="1">Putative restriction endonuclease domain-containing protein</fullName>
    </recommendedName>
</protein>
<dbReference type="Pfam" id="PF05685">
    <property type="entry name" value="Uma2"/>
    <property type="match status" value="1"/>
</dbReference>
<dbReference type="RefSeq" id="WP_105221628.1">
    <property type="nucleotide sequence ID" value="NZ_CAWNSU010000106.1"/>
</dbReference>
<dbReference type="SUPFAM" id="SSF52980">
    <property type="entry name" value="Restriction endonuclease-like"/>
    <property type="match status" value="1"/>
</dbReference>
<dbReference type="PANTHER" id="PTHR34107">
    <property type="entry name" value="SLL0198 PROTEIN-RELATED"/>
    <property type="match status" value="1"/>
</dbReference>
<accession>A0A6N8G4L4</accession>
<dbReference type="InterPro" id="IPR012296">
    <property type="entry name" value="Nuclease_put_TT1808"/>
</dbReference>
<dbReference type="Proteomes" id="UP000441797">
    <property type="component" value="Unassembled WGS sequence"/>
</dbReference>
<comment type="caution">
    <text evidence="2">The sequence shown here is derived from an EMBL/GenBank/DDBJ whole genome shotgun (WGS) entry which is preliminary data.</text>
</comment>
<reference evidence="2 3" key="1">
    <citation type="journal article" date="2019" name="Front. Microbiol.">
        <title>Genomic Features for Desiccation Tolerance and Sugar Biosynthesis in the Extremophile Gloeocapsopsis sp. UTEX B3054.</title>
        <authorList>
            <person name="Urrejola C."/>
            <person name="Alcorta J."/>
            <person name="Salas L."/>
            <person name="Vasquez M."/>
            <person name="Polz M.F."/>
            <person name="Vicuna R."/>
            <person name="Diez B."/>
        </authorList>
    </citation>
    <scope>NUCLEOTIDE SEQUENCE [LARGE SCALE GENOMIC DNA]</scope>
    <source>
        <strain evidence="2 3">1H9</strain>
    </source>
</reference>
<sequence length="193" mass="21570">MTLATQQYSTRDITDTSLEVNVSINSLENFVTHPVDDAEWVDGQVVEKTGMTVKHGVIQGRLSYYWRSYIMSTGQGGEPCTEAPCRTIKQVRRPDVAYITPELLAQFGQPATFPQSFPLTAEIASPTDMAEELFAKAKEYLESGCAEVWLVFPEAQWIFILTQNQHLWFTANEVISTQVVLTGFSVAVQELLA</sequence>
<evidence type="ECO:0000313" key="3">
    <source>
        <dbReference type="Proteomes" id="UP000441797"/>
    </source>
</evidence>
<dbReference type="Gene3D" id="3.90.1570.10">
    <property type="entry name" value="tt1808, chain A"/>
    <property type="match status" value="1"/>
</dbReference>
<dbReference type="EMBL" id="NAPY01000052">
    <property type="protein sequence ID" value="MUL38906.1"/>
    <property type="molecule type" value="Genomic_DNA"/>
</dbReference>
<name>A0A6N8G4L4_9CHRO</name>
<organism evidence="2 3">
    <name type="scientific">Gloeocapsopsis dulcis AAB1 = 1H9</name>
    <dbReference type="NCBI Taxonomy" id="1433147"/>
    <lineage>
        <taxon>Bacteria</taxon>
        <taxon>Bacillati</taxon>
        <taxon>Cyanobacteriota</taxon>
        <taxon>Cyanophyceae</taxon>
        <taxon>Oscillatoriophycideae</taxon>
        <taxon>Chroococcales</taxon>
        <taxon>Chroococcaceae</taxon>
        <taxon>Gloeocapsopsis</taxon>
        <taxon>Gloeocapsopsis dulcis</taxon>
    </lineage>
</organism>
<dbReference type="PANTHER" id="PTHR34107:SF1">
    <property type="entry name" value="SLL0198 PROTEIN"/>
    <property type="match status" value="1"/>
</dbReference>
<proteinExistence type="predicted"/>
<dbReference type="InterPro" id="IPR008538">
    <property type="entry name" value="Uma2"/>
</dbReference>
<dbReference type="AlphaFoldDB" id="A0A6N8G4L4"/>
<evidence type="ECO:0000313" key="2">
    <source>
        <dbReference type="EMBL" id="MUL38906.1"/>
    </source>
</evidence>
<dbReference type="CDD" id="cd06260">
    <property type="entry name" value="DUF820-like"/>
    <property type="match status" value="1"/>
</dbReference>